<dbReference type="Proteomes" id="UP000095085">
    <property type="component" value="Unassembled WGS sequence"/>
</dbReference>
<dbReference type="SMR" id="A0A1E4RKV3"/>
<evidence type="ECO:0000256" key="2">
    <source>
        <dbReference type="ARBA" id="ARBA00023445"/>
    </source>
</evidence>
<organism evidence="4 5">
    <name type="scientific">Hyphopichia burtonii NRRL Y-1933</name>
    <dbReference type="NCBI Taxonomy" id="984485"/>
    <lineage>
        <taxon>Eukaryota</taxon>
        <taxon>Fungi</taxon>
        <taxon>Dikarya</taxon>
        <taxon>Ascomycota</taxon>
        <taxon>Saccharomycotina</taxon>
        <taxon>Pichiomycetes</taxon>
        <taxon>Debaryomycetaceae</taxon>
        <taxon>Hyphopichia</taxon>
    </lineage>
</organism>
<sequence length="337" mass="37247">MTASTTVFVSGATGFIAKHVVKDLIKKNYNVVGSVRSSEKGDHLAEQLNSDKFCYEVVADISVPGAFDQCLKNHPEITVFLHTASPFHFYTDNVENDLLKPAIEGTHNALNAIKKYGPQIERVVITSSVAAMASFEQLSNPNHVVNENSWNEINWEKAISNPFDGYFGSKTFAEKAAWDFVKTEKPNFILSTVNPSYVFGPQAFDEDAKGTLGTSAEVITGLLRLRKEEDIPNQRATFIDVRDVSNAHIVAFESDDAKEKRLVLIAAKEFSSQELLDIIHSNFDQFSEVPVGKPGTKSGQDGCIMDTKETLNILKTEFIGLEKSVVDSIQQYSNANN</sequence>
<evidence type="ECO:0000313" key="5">
    <source>
        <dbReference type="Proteomes" id="UP000095085"/>
    </source>
</evidence>
<feature type="domain" description="NAD-dependent epimerase/dehydratase" evidence="3">
    <location>
        <begin position="7"/>
        <end position="261"/>
    </location>
</feature>
<evidence type="ECO:0000259" key="3">
    <source>
        <dbReference type="Pfam" id="PF01370"/>
    </source>
</evidence>
<dbReference type="RefSeq" id="XP_020076974.1">
    <property type="nucleotide sequence ID" value="XM_020222220.1"/>
</dbReference>
<dbReference type="PANTHER" id="PTHR10366">
    <property type="entry name" value="NAD DEPENDENT EPIMERASE/DEHYDRATASE"/>
    <property type="match status" value="1"/>
</dbReference>
<reference evidence="5" key="1">
    <citation type="submission" date="2016-05" db="EMBL/GenBank/DDBJ databases">
        <title>Comparative genomics of biotechnologically important yeasts.</title>
        <authorList>
            <consortium name="DOE Joint Genome Institute"/>
            <person name="Riley R."/>
            <person name="Haridas S."/>
            <person name="Wolfe K.H."/>
            <person name="Lopes M.R."/>
            <person name="Hittinger C.T."/>
            <person name="Goker M."/>
            <person name="Salamov A."/>
            <person name="Wisecaver J."/>
            <person name="Long T.M."/>
            <person name="Aerts A.L."/>
            <person name="Barry K."/>
            <person name="Choi C."/>
            <person name="Clum A."/>
            <person name="Coughlan A.Y."/>
            <person name="Deshpande S."/>
            <person name="Douglass A.P."/>
            <person name="Hanson S.J."/>
            <person name="Klenk H.-P."/>
            <person name="Labutti K."/>
            <person name="Lapidus A."/>
            <person name="Lindquist E."/>
            <person name="Lipzen A."/>
            <person name="Meier-Kolthoff J.P."/>
            <person name="Ohm R.A."/>
            <person name="Otillar R.P."/>
            <person name="Pangilinan J."/>
            <person name="Peng Y."/>
            <person name="Rokas A."/>
            <person name="Rosa C.A."/>
            <person name="Scheuner C."/>
            <person name="Sibirny A.A."/>
            <person name="Slot J.C."/>
            <person name="Stielow J.B."/>
            <person name="Sun H."/>
            <person name="Kurtzman C.P."/>
            <person name="Blackwell M."/>
            <person name="Grigoriev I.V."/>
            <person name="Jeffries T.W."/>
        </authorList>
    </citation>
    <scope>NUCLEOTIDE SEQUENCE [LARGE SCALE GENOMIC DNA]</scope>
    <source>
        <strain evidence="5">NRRL Y-1933</strain>
    </source>
</reference>
<gene>
    <name evidence="4" type="ORF">HYPBUDRAFT_156627</name>
</gene>
<evidence type="ECO:0000313" key="4">
    <source>
        <dbReference type="EMBL" id="ODV67907.1"/>
    </source>
</evidence>
<dbReference type="FunFam" id="3.40.50.720:FF:000191">
    <property type="entry name" value="Methylglyoxal reductase (NADPH-dependent)"/>
    <property type="match status" value="1"/>
</dbReference>
<dbReference type="InterPro" id="IPR036291">
    <property type="entry name" value="NAD(P)-bd_dom_sf"/>
</dbReference>
<dbReference type="STRING" id="984485.A0A1E4RKV3"/>
<dbReference type="EMBL" id="KV454540">
    <property type="protein sequence ID" value="ODV67907.1"/>
    <property type="molecule type" value="Genomic_DNA"/>
</dbReference>
<keyword evidence="5" id="KW-1185">Reference proteome</keyword>
<dbReference type="InterPro" id="IPR050425">
    <property type="entry name" value="NAD(P)_dehydrat-like"/>
</dbReference>
<dbReference type="PANTHER" id="PTHR10366:SF564">
    <property type="entry name" value="STEROL-4-ALPHA-CARBOXYLATE 3-DEHYDROGENASE, DECARBOXYLATING"/>
    <property type="match status" value="1"/>
</dbReference>
<dbReference type="InterPro" id="IPR001509">
    <property type="entry name" value="Epimerase_deHydtase"/>
</dbReference>
<dbReference type="Gene3D" id="3.40.50.720">
    <property type="entry name" value="NAD(P)-binding Rossmann-like Domain"/>
    <property type="match status" value="1"/>
</dbReference>
<evidence type="ECO:0000256" key="1">
    <source>
        <dbReference type="ARBA" id="ARBA00023002"/>
    </source>
</evidence>
<comment type="similarity">
    <text evidence="2">Belongs to the NAD(P)-dependent epimerase/dehydratase family. Dihydroflavonol-4-reductase subfamily.</text>
</comment>
<dbReference type="GO" id="GO:0016616">
    <property type="term" value="F:oxidoreductase activity, acting on the CH-OH group of donors, NAD or NADP as acceptor"/>
    <property type="evidence" value="ECO:0007669"/>
    <property type="project" value="TreeGrafter"/>
</dbReference>
<dbReference type="SUPFAM" id="SSF51735">
    <property type="entry name" value="NAD(P)-binding Rossmann-fold domains"/>
    <property type="match status" value="1"/>
</dbReference>
<dbReference type="OrthoDB" id="2735536at2759"/>
<keyword evidence="1" id="KW-0560">Oxidoreductase</keyword>
<dbReference type="AlphaFoldDB" id="A0A1E4RKV3"/>
<dbReference type="GeneID" id="30996769"/>
<name>A0A1E4RKV3_9ASCO</name>
<proteinExistence type="inferred from homology"/>
<dbReference type="Pfam" id="PF01370">
    <property type="entry name" value="Epimerase"/>
    <property type="match status" value="1"/>
</dbReference>
<protein>
    <submittedName>
        <fullName evidence="4">NADPH-dependent methylglyoxal reductase GRE2</fullName>
    </submittedName>
</protein>
<accession>A0A1E4RKV3</accession>